<dbReference type="PANTHER" id="PTHR39963:SF1">
    <property type="entry name" value="MNMC-LIKE METHYLTRANSFERASE DOMAIN-CONTAINING PROTEIN"/>
    <property type="match status" value="1"/>
</dbReference>
<dbReference type="RefSeq" id="WP_101500733.1">
    <property type="nucleotide sequence ID" value="NZ_CP025583.1"/>
</dbReference>
<dbReference type="SUPFAM" id="SSF53335">
    <property type="entry name" value="S-adenosyl-L-methionine-dependent methyltransferases"/>
    <property type="match status" value="1"/>
</dbReference>
<organism evidence="2 3">
    <name type="scientific">Paracoccus jeotgali</name>
    <dbReference type="NCBI Taxonomy" id="2065379"/>
    <lineage>
        <taxon>Bacteria</taxon>
        <taxon>Pseudomonadati</taxon>
        <taxon>Pseudomonadota</taxon>
        <taxon>Alphaproteobacteria</taxon>
        <taxon>Rhodobacterales</taxon>
        <taxon>Paracoccaceae</taxon>
        <taxon>Paracoccus</taxon>
    </lineage>
</organism>
<dbReference type="Proteomes" id="UP000234882">
    <property type="component" value="Chromosome"/>
</dbReference>
<dbReference type="InterPro" id="IPR047785">
    <property type="entry name" value="tRNA_MNMC2"/>
</dbReference>
<sequence length="218" mass="23390">MTEQDQTPQLNWRDGGIPVSTRFDDPYFSLAGGLAEAGHVFLAGNDLPARLRPGFHVAELGFGTGLNLLALAQVARAPIRFTSFEAFPMSQAQLAQAHDAFPELAEASAALRAGYPARRFRVGSVEAEVIIGDARDTLPAWQGRADAWFLDGFAPARNPELWGEGLMAEVARHTAPGGTFATYTAAGHVRRALQAAGFEVTRTPGHAGKRHMSRGRLA</sequence>
<dbReference type="InterPro" id="IPR008471">
    <property type="entry name" value="MnmC-like_methylTransf"/>
</dbReference>
<evidence type="ECO:0000313" key="2">
    <source>
        <dbReference type="EMBL" id="AUM75391.1"/>
    </source>
</evidence>
<protein>
    <submittedName>
        <fullName evidence="2">FAD-dependent oxidoreductase</fullName>
    </submittedName>
</protein>
<dbReference type="OrthoDB" id="9786494at2"/>
<keyword evidence="3" id="KW-1185">Reference proteome</keyword>
<dbReference type="EMBL" id="CP025583">
    <property type="protein sequence ID" value="AUM75391.1"/>
    <property type="molecule type" value="Genomic_DNA"/>
</dbReference>
<dbReference type="NCBIfam" id="NF033855">
    <property type="entry name" value="tRNA_MNMC2"/>
    <property type="match status" value="1"/>
</dbReference>
<gene>
    <name evidence="2" type="ORF">CYR75_14780</name>
</gene>
<evidence type="ECO:0000313" key="3">
    <source>
        <dbReference type="Proteomes" id="UP000234882"/>
    </source>
</evidence>
<dbReference type="KEGG" id="paru:CYR75_14780"/>
<reference evidence="3" key="1">
    <citation type="submission" date="2017-12" db="EMBL/GenBank/DDBJ databases">
        <title>Genomic analysis of Paracoccus sp. CBA4604.</title>
        <authorList>
            <person name="Roh S.W."/>
            <person name="Kim J.Y."/>
            <person name="Kim J.S."/>
        </authorList>
    </citation>
    <scope>NUCLEOTIDE SEQUENCE [LARGE SCALE GENOMIC DNA]</scope>
    <source>
        <strain evidence="3">CBA4604</strain>
    </source>
</reference>
<evidence type="ECO:0000259" key="1">
    <source>
        <dbReference type="Pfam" id="PF05430"/>
    </source>
</evidence>
<accession>A0A2K9MIE4</accession>
<dbReference type="Gene3D" id="3.40.50.150">
    <property type="entry name" value="Vaccinia Virus protein VP39"/>
    <property type="match status" value="1"/>
</dbReference>
<dbReference type="CDD" id="cd02440">
    <property type="entry name" value="AdoMet_MTases"/>
    <property type="match status" value="1"/>
</dbReference>
<dbReference type="Pfam" id="PF05430">
    <property type="entry name" value="Methyltransf_30"/>
    <property type="match status" value="1"/>
</dbReference>
<proteinExistence type="predicted"/>
<dbReference type="GO" id="GO:0004808">
    <property type="term" value="F:tRNA (5-methylaminomethyl-2-thiouridylate)(34)-methyltransferase activity"/>
    <property type="evidence" value="ECO:0007669"/>
    <property type="project" value="InterPro"/>
</dbReference>
<dbReference type="GO" id="GO:0016645">
    <property type="term" value="F:oxidoreductase activity, acting on the CH-NH group of donors"/>
    <property type="evidence" value="ECO:0007669"/>
    <property type="project" value="InterPro"/>
</dbReference>
<dbReference type="InterPro" id="IPR029063">
    <property type="entry name" value="SAM-dependent_MTases_sf"/>
</dbReference>
<dbReference type="AlphaFoldDB" id="A0A2K9MIE4"/>
<dbReference type="PANTHER" id="PTHR39963">
    <property type="entry name" value="SLL0983 PROTEIN"/>
    <property type="match status" value="1"/>
</dbReference>
<feature type="domain" description="MnmC-like methyltransferase" evidence="1">
    <location>
        <begin position="118"/>
        <end position="216"/>
    </location>
</feature>
<name>A0A2K9MIE4_9RHOB</name>